<evidence type="ECO:0000313" key="1">
    <source>
        <dbReference type="EMBL" id="KAG2211527.1"/>
    </source>
</evidence>
<proteinExistence type="predicted"/>
<evidence type="ECO:0000313" key="2">
    <source>
        <dbReference type="Proteomes" id="UP000646827"/>
    </source>
</evidence>
<dbReference type="EMBL" id="JAEPRB010000804">
    <property type="protein sequence ID" value="KAG2211527.1"/>
    <property type="molecule type" value="Genomic_DNA"/>
</dbReference>
<name>A0A8H7RJR2_9FUNG</name>
<dbReference type="Proteomes" id="UP000646827">
    <property type="component" value="Unassembled WGS sequence"/>
</dbReference>
<reference evidence="1 2" key="1">
    <citation type="submission" date="2020-12" db="EMBL/GenBank/DDBJ databases">
        <title>Metabolic potential, ecology and presence of endohyphal bacteria is reflected in genomic diversity of Mucoromycotina.</title>
        <authorList>
            <person name="Muszewska A."/>
            <person name="Okrasinska A."/>
            <person name="Steczkiewicz K."/>
            <person name="Drgas O."/>
            <person name="Orlowska M."/>
            <person name="Perlinska-Lenart U."/>
            <person name="Aleksandrzak-Piekarczyk T."/>
            <person name="Szatraj K."/>
            <person name="Zielenkiewicz U."/>
            <person name="Pilsyk S."/>
            <person name="Malc E."/>
            <person name="Mieczkowski P."/>
            <person name="Kruszewska J.S."/>
            <person name="Biernat P."/>
            <person name="Pawlowska J."/>
        </authorList>
    </citation>
    <scope>NUCLEOTIDE SEQUENCE [LARGE SCALE GENOMIC DNA]</scope>
    <source>
        <strain evidence="1 2">CBS 142.35</strain>
    </source>
</reference>
<dbReference type="AlphaFoldDB" id="A0A8H7RJR2"/>
<dbReference type="OrthoDB" id="2289316at2759"/>
<gene>
    <name evidence="1" type="ORF">INT45_012683</name>
</gene>
<accession>A0A8H7RJR2</accession>
<organism evidence="1 2">
    <name type="scientific">Circinella minor</name>
    <dbReference type="NCBI Taxonomy" id="1195481"/>
    <lineage>
        <taxon>Eukaryota</taxon>
        <taxon>Fungi</taxon>
        <taxon>Fungi incertae sedis</taxon>
        <taxon>Mucoromycota</taxon>
        <taxon>Mucoromycotina</taxon>
        <taxon>Mucoromycetes</taxon>
        <taxon>Mucorales</taxon>
        <taxon>Lichtheimiaceae</taxon>
        <taxon>Circinella</taxon>
    </lineage>
</organism>
<comment type="caution">
    <text evidence="1">The sequence shown here is derived from an EMBL/GenBank/DDBJ whole genome shotgun (WGS) entry which is preliminary data.</text>
</comment>
<protein>
    <submittedName>
        <fullName evidence="1">Uncharacterized protein</fullName>
    </submittedName>
</protein>
<sequence>MDEFIRWCDDKGYPLATHYQVDGDKLYFFGGISVEEEVEAYVIGFSSIEQYVSAVVLLFHDQCRLNLNVPTNHPQIPDVKTLLKNERKKETRRRKENYADRVAGSILNGYSTTDELTKVVDYFLTKD</sequence>
<keyword evidence="2" id="KW-1185">Reference proteome</keyword>